<keyword evidence="5" id="KW-0460">Magnesium</keyword>
<keyword evidence="2 5" id="KW-0540">Nuclease</keyword>
<dbReference type="PANTHER" id="PTHR38826">
    <property type="entry name" value="RIBONUCLEASE VAPC13"/>
    <property type="match status" value="1"/>
</dbReference>
<gene>
    <name evidence="5" type="primary">vapC</name>
    <name evidence="7" type="ORF">U27_01520</name>
</gene>
<evidence type="ECO:0000256" key="5">
    <source>
        <dbReference type="HAMAP-Rule" id="MF_00265"/>
    </source>
</evidence>
<evidence type="ECO:0000313" key="8">
    <source>
        <dbReference type="Proteomes" id="UP000030661"/>
    </source>
</evidence>
<evidence type="ECO:0000259" key="6">
    <source>
        <dbReference type="Pfam" id="PF01850"/>
    </source>
</evidence>
<protein>
    <recommendedName>
        <fullName evidence="5">Ribonuclease VapC</fullName>
        <shortName evidence="5">RNase VapC</shortName>
        <ecNumber evidence="5">3.1.-.-</ecNumber>
    </recommendedName>
    <alternativeName>
        <fullName evidence="5">Toxin VapC</fullName>
    </alternativeName>
</protein>
<dbReference type="InterPro" id="IPR029060">
    <property type="entry name" value="PIN-like_dom_sf"/>
</dbReference>
<organism evidence="7 8">
    <name type="scientific">Vecturithrix granuli</name>
    <dbReference type="NCBI Taxonomy" id="1499967"/>
    <lineage>
        <taxon>Bacteria</taxon>
        <taxon>Candidatus Moduliflexota</taxon>
        <taxon>Candidatus Vecturitrichia</taxon>
        <taxon>Candidatus Vecturitrichales</taxon>
        <taxon>Candidatus Vecturitrichaceae</taxon>
        <taxon>Candidatus Vecturithrix</taxon>
    </lineage>
</organism>
<dbReference type="HAMAP" id="MF_00265">
    <property type="entry name" value="VapC_Nob1"/>
    <property type="match status" value="1"/>
</dbReference>
<keyword evidence="4 5" id="KW-0378">Hydrolase</keyword>
<feature type="binding site" evidence="5">
    <location>
        <position position="103"/>
    </location>
    <ligand>
        <name>Mg(2+)</name>
        <dbReference type="ChEBI" id="CHEBI:18420"/>
    </ligand>
</feature>
<dbReference type="GO" id="GO:0016787">
    <property type="term" value="F:hydrolase activity"/>
    <property type="evidence" value="ECO:0007669"/>
    <property type="project" value="UniProtKB-KW"/>
</dbReference>
<evidence type="ECO:0000313" key="7">
    <source>
        <dbReference type="EMBL" id="GAK61619.1"/>
    </source>
</evidence>
<comment type="similarity">
    <text evidence="5">Belongs to the PINc/VapC protein family.</text>
</comment>
<dbReference type="eggNOG" id="COG5573">
    <property type="taxonomic scope" value="Bacteria"/>
</dbReference>
<dbReference type="Proteomes" id="UP000030661">
    <property type="component" value="Unassembled WGS sequence"/>
</dbReference>
<evidence type="ECO:0000256" key="3">
    <source>
        <dbReference type="ARBA" id="ARBA00022723"/>
    </source>
</evidence>
<dbReference type="EMBL" id="DF820481">
    <property type="protein sequence ID" value="GAK61619.1"/>
    <property type="molecule type" value="Genomic_DNA"/>
</dbReference>
<dbReference type="Gene3D" id="3.40.50.1010">
    <property type="entry name" value="5'-nuclease"/>
    <property type="match status" value="1"/>
</dbReference>
<sequence length="141" mass="16397">MRVKYFLDTNVLVYAFDQNEPEKRDAAKQYLQRLFTDEEYVLSVQVLNEFCNVAQKKLDPPMPQEKLQAFIRLIPDERLVPLTKEITEHAIAIQHANRLSFWDSVIVATAMEGDCQYILTKNLSHSQKIGDVTIMNPFLHD</sequence>
<proteinExistence type="inferred from homology"/>
<dbReference type="GO" id="GO:0000287">
    <property type="term" value="F:magnesium ion binding"/>
    <property type="evidence" value="ECO:0007669"/>
    <property type="project" value="UniProtKB-UniRule"/>
</dbReference>
<dbReference type="CDD" id="cd18692">
    <property type="entry name" value="PIN_VapC-like"/>
    <property type="match status" value="1"/>
</dbReference>
<evidence type="ECO:0000256" key="2">
    <source>
        <dbReference type="ARBA" id="ARBA00022722"/>
    </source>
</evidence>
<comment type="function">
    <text evidence="5">Toxic component of a toxin-antitoxin (TA) system. An RNase.</text>
</comment>
<dbReference type="SUPFAM" id="SSF88723">
    <property type="entry name" value="PIN domain-like"/>
    <property type="match status" value="1"/>
</dbReference>
<keyword evidence="1 5" id="KW-1277">Toxin-antitoxin system</keyword>
<evidence type="ECO:0000256" key="4">
    <source>
        <dbReference type="ARBA" id="ARBA00022801"/>
    </source>
</evidence>
<keyword evidence="3 5" id="KW-0479">Metal-binding</keyword>
<dbReference type="STRING" id="1499967.U27_01520"/>
<keyword evidence="5" id="KW-0800">Toxin</keyword>
<evidence type="ECO:0000256" key="1">
    <source>
        <dbReference type="ARBA" id="ARBA00022649"/>
    </source>
</evidence>
<comment type="cofactor">
    <cofactor evidence="5">
        <name>Mg(2+)</name>
        <dbReference type="ChEBI" id="CHEBI:18420"/>
    </cofactor>
</comment>
<dbReference type="AlphaFoldDB" id="A0A081CAL4"/>
<keyword evidence="8" id="KW-1185">Reference proteome</keyword>
<dbReference type="InterPro" id="IPR022907">
    <property type="entry name" value="VapC_family"/>
</dbReference>
<dbReference type="PANTHER" id="PTHR38826:SF5">
    <property type="entry name" value="RIBONUCLEASE VAPC13"/>
    <property type="match status" value="1"/>
</dbReference>
<dbReference type="HOGENOM" id="CLU_128080_0_0_0"/>
<dbReference type="GO" id="GO:0004540">
    <property type="term" value="F:RNA nuclease activity"/>
    <property type="evidence" value="ECO:0007669"/>
    <property type="project" value="InterPro"/>
</dbReference>
<name>A0A081CAL4_VECG1</name>
<feature type="domain" description="PIN" evidence="6">
    <location>
        <begin position="5"/>
        <end position="122"/>
    </location>
</feature>
<dbReference type="EC" id="3.1.-.-" evidence="5"/>
<dbReference type="GO" id="GO:0090729">
    <property type="term" value="F:toxin activity"/>
    <property type="evidence" value="ECO:0007669"/>
    <property type="project" value="UniProtKB-KW"/>
</dbReference>
<dbReference type="Pfam" id="PF01850">
    <property type="entry name" value="PIN"/>
    <property type="match status" value="1"/>
</dbReference>
<dbReference type="InterPro" id="IPR002716">
    <property type="entry name" value="PIN_dom"/>
</dbReference>
<accession>A0A081CAL4</accession>
<reference evidence="7 8" key="1">
    <citation type="journal article" date="2015" name="PeerJ">
        <title>First genomic representation of candidate bacterial phylum KSB3 points to enhanced environmental sensing as a trigger of wastewater bulking.</title>
        <authorList>
            <person name="Sekiguchi Y."/>
            <person name="Ohashi A."/>
            <person name="Parks D.H."/>
            <person name="Yamauchi T."/>
            <person name="Tyson G.W."/>
            <person name="Hugenholtz P."/>
        </authorList>
    </citation>
    <scope>NUCLEOTIDE SEQUENCE [LARGE SCALE GENOMIC DNA]</scope>
</reference>
<dbReference type="InterPro" id="IPR052106">
    <property type="entry name" value="PINc/VapC_TA"/>
</dbReference>
<feature type="binding site" evidence="5">
    <location>
        <position position="8"/>
    </location>
    <ligand>
        <name>Mg(2+)</name>
        <dbReference type="ChEBI" id="CHEBI:18420"/>
    </ligand>
</feature>